<evidence type="ECO:0008006" key="4">
    <source>
        <dbReference type="Google" id="ProtNLM"/>
    </source>
</evidence>
<dbReference type="Proteomes" id="UP000518300">
    <property type="component" value="Unassembled WGS sequence"/>
</dbReference>
<evidence type="ECO:0000313" key="2">
    <source>
        <dbReference type="EMBL" id="NMO16416.1"/>
    </source>
</evidence>
<sequence length="324" mass="36089">MREHAMRHLALACLCLAAAACGGDFSNDDLEFLNALPQREDLAVKLSAASEGRSGGGLTTRKDGLVVRLGEASRVSGDTDKTGREFNGAVDGLLSLLENIRNSSPTSREPDRRVWGPFKDKDHPRFDVRFVMERRELRFDYRLEYRRTGEGDDAWWALLMGWFQADAGIRKGVGALSLDVKRATEETFPVGGLFTLDRLDIDYQTKALPTRVEMAFTPRGSLTEPTRYMYREAAGRLGEMRFTLPDIDLVVGGRLEDVALTTRWAPDGRGMGVLEVLDGDIKGAKYTECWNALGRVTFLARSWDFFNPTEGDRGSCADFSALDE</sequence>
<keyword evidence="1" id="KW-0732">Signal</keyword>
<dbReference type="EMBL" id="JABBJJ010000067">
    <property type="protein sequence ID" value="NMO16416.1"/>
    <property type="molecule type" value="Genomic_DNA"/>
</dbReference>
<protein>
    <recommendedName>
        <fullName evidence="4">Lipoprotein</fullName>
    </recommendedName>
</protein>
<evidence type="ECO:0000313" key="3">
    <source>
        <dbReference type="Proteomes" id="UP000518300"/>
    </source>
</evidence>
<evidence type="ECO:0000256" key="1">
    <source>
        <dbReference type="SAM" id="SignalP"/>
    </source>
</evidence>
<dbReference type="PROSITE" id="PS51257">
    <property type="entry name" value="PROKAR_LIPOPROTEIN"/>
    <property type="match status" value="1"/>
</dbReference>
<feature type="chain" id="PRO_5032979889" description="Lipoprotein" evidence="1">
    <location>
        <begin position="23"/>
        <end position="324"/>
    </location>
</feature>
<gene>
    <name evidence="2" type="ORF">HG543_16360</name>
</gene>
<keyword evidence="3" id="KW-1185">Reference proteome</keyword>
<feature type="signal peptide" evidence="1">
    <location>
        <begin position="1"/>
        <end position="22"/>
    </location>
</feature>
<accession>A0A848LD91</accession>
<reference evidence="2 3" key="1">
    <citation type="submission" date="2020-04" db="EMBL/GenBank/DDBJ databases">
        <title>Draft genome of Pyxidicoccus fallax type strain.</title>
        <authorList>
            <person name="Whitworth D.E."/>
        </authorList>
    </citation>
    <scope>NUCLEOTIDE SEQUENCE [LARGE SCALE GENOMIC DNA]</scope>
    <source>
        <strain evidence="2 3">DSM 14698</strain>
    </source>
</reference>
<dbReference type="AlphaFoldDB" id="A0A848LD91"/>
<comment type="caution">
    <text evidence="2">The sequence shown here is derived from an EMBL/GenBank/DDBJ whole genome shotgun (WGS) entry which is preliminary data.</text>
</comment>
<organism evidence="2 3">
    <name type="scientific">Pyxidicoccus fallax</name>
    <dbReference type="NCBI Taxonomy" id="394095"/>
    <lineage>
        <taxon>Bacteria</taxon>
        <taxon>Pseudomonadati</taxon>
        <taxon>Myxococcota</taxon>
        <taxon>Myxococcia</taxon>
        <taxon>Myxococcales</taxon>
        <taxon>Cystobacterineae</taxon>
        <taxon>Myxococcaceae</taxon>
        <taxon>Pyxidicoccus</taxon>
    </lineage>
</organism>
<name>A0A848LD91_9BACT</name>
<proteinExistence type="predicted"/>